<accession>A0AAV2SBA9</accession>
<feature type="non-terminal residue" evidence="1">
    <location>
        <position position="284"/>
    </location>
</feature>
<keyword evidence="2" id="KW-1185">Reference proteome</keyword>
<dbReference type="Proteomes" id="UP001497623">
    <property type="component" value="Unassembled WGS sequence"/>
</dbReference>
<evidence type="ECO:0000313" key="2">
    <source>
        <dbReference type="Proteomes" id="UP001497623"/>
    </source>
</evidence>
<gene>
    <name evidence="1" type="ORF">MNOR_LOCUS34598</name>
</gene>
<evidence type="ECO:0000313" key="1">
    <source>
        <dbReference type="EMBL" id="CAL4174994.1"/>
    </source>
</evidence>
<sequence length="284" mass="32733">RQHKDCRTVVCGVCKNFGLKYLPINAKLLAIIRRKINQEFDLNEDRYPSVVCPKCRTALYAIERGHLKNKFIGNVSEFNENTNNDFEECNCTMCVIVKEAQNTQVKNKNAIKKRMLRYPSKRPATKKISLCSKCYIKLEKGKEHDCSLNQIPTNVNELLDENAKTAVTSNFLKSSQEKVLRNFNGKPSVLFQGPKGRPLLESKDLISLQLSRDFTNNDIRHVAAKFRTKHGRKSVEPHFRKQLILQSHYLDNFFIQKYIDIIDKDGKITKSSAIFCTDVEIFAK</sequence>
<proteinExistence type="predicted"/>
<protein>
    <submittedName>
        <fullName evidence="1">Uncharacterized protein</fullName>
    </submittedName>
</protein>
<name>A0AAV2SBA9_MEGNR</name>
<dbReference type="AlphaFoldDB" id="A0AAV2SBA9"/>
<dbReference type="EMBL" id="CAXKWB010053890">
    <property type="protein sequence ID" value="CAL4174994.1"/>
    <property type="molecule type" value="Genomic_DNA"/>
</dbReference>
<organism evidence="1 2">
    <name type="scientific">Meganyctiphanes norvegica</name>
    <name type="common">Northern krill</name>
    <name type="synonym">Thysanopoda norvegica</name>
    <dbReference type="NCBI Taxonomy" id="48144"/>
    <lineage>
        <taxon>Eukaryota</taxon>
        <taxon>Metazoa</taxon>
        <taxon>Ecdysozoa</taxon>
        <taxon>Arthropoda</taxon>
        <taxon>Crustacea</taxon>
        <taxon>Multicrustacea</taxon>
        <taxon>Malacostraca</taxon>
        <taxon>Eumalacostraca</taxon>
        <taxon>Eucarida</taxon>
        <taxon>Euphausiacea</taxon>
        <taxon>Euphausiidae</taxon>
        <taxon>Meganyctiphanes</taxon>
    </lineage>
</organism>
<feature type="non-terminal residue" evidence="1">
    <location>
        <position position="1"/>
    </location>
</feature>
<reference evidence="1 2" key="1">
    <citation type="submission" date="2024-05" db="EMBL/GenBank/DDBJ databases">
        <authorList>
            <person name="Wallberg A."/>
        </authorList>
    </citation>
    <scope>NUCLEOTIDE SEQUENCE [LARGE SCALE GENOMIC DNA]</scope>
</reference>
<comment type="caution">
    <text evidence="1">The sequence shown here is derived from an EMBL/GenBank/DDBJ whole genome shotgun (WGS) entry which is preliminary data.</text>
</comment>